<keyword evidence="1" id="KW-1133">Transmembrane helix</keyword>
<proteinExistence type="predicted"/>
<dbReference type="Proteomes" id="UP000186851">
    <property type="component" value="Chromosome"/>
</dbReference>
<evidence type="ECO:0000313" key="3">
    <source>
        <dbReference type="Proteomes" id="UP000186851"/>
    </source>
</evidence>
<organism evidence="2 3">
    <name type="scientific">Odinarchaeota yellowstonii (strain LCB_4)</name>
    <dbReference type="NCBI Taxonomy" id="1841599"/>
    <lineage>
        <taxon>Archaea</taxon>
        <taxon>Promethearchaeati</taxon>
        <taxon>Candidatus Odinarchaeota</taxon>
        <taxon>Candidatus Odinarchaeia</taxon>
        <taxon>Candidatus Odinarchaeales</taxon>
        <taxon>Candidatus Odinarchaeaceae</taxon>
        <taxon>Candidatus Odinarchaeum</taxon>
    </lineage>
</organism>
<keyword evidence="1" id="KW-0472">Membrane</keyword>
<protein>
    <submittedName>
        <fullName evidence="2">Uncharacterized protein</fullName>
    </submittedName>
</protein>
<dbReference type="KEGG" id="oyw:OdinLCB4_001675"/>
<dbReference type="EMBL" id="CP091871">
    <property type="protein sequence ID" value="WEU40663.1"/>
    <property type="molecule type" value="Genomic_DNA"/>
</dbReference>
<feature type="transmembrane region" description="Helical" evidence="1">
    <location>
        <begin position="431"/>
        <end position="453"/>
    </location>
</feature>
<sequence>MKLKHLTSILLITAIFIVLTTPYSISSPEELSWSPNIRLTNHAGQDVLSLLGSGLALDSHNRMHVVAYYSGQLYHIYDNNGFINETVIAQVQALEKGFDSRVNIPSIPIVIDKYGVLHVVYQSSDGGDYEIYYTHSTPGGGFITPVKVTDNNVNDGFPVMAVDGNGVVHIVYQTSELVAASGPTKITLRYVHSNSDGGFTTPVNITCPSYPKMSINQDIKIDKNNNVHIAFTAVDGYNPLYNSTVIVYTNNTGGLFSKYEVLNETYQDLSPSIAIDDNLTVHLVFKGSGAIYSGRIRYQDLYYVHSINGSFNSSTPVKISTVSFAHSPRIAISPNNTLNIVFYGWNTTWSANYTKVMYIRGVNGTFSREYIIPSQELDQYLPSMTVGSDNEIHIVYMYGDSSLKASGNINIFYVTTSSYYPVGVPEPESPALLFLAIGIGGLIAGITIVLILFRKYKRLEKEVWKPRLEEDTGFEEPPP</sequence>
<reference evidence="2" key="1">
    <citation type="journal article" date="2017" name="Nature">
        <title>Asgard archaea illuminate the origin of eukaryotic cellular complexity.</title>
        <authorList>
            <person name="Zaremba-Niedzwiedzka K."/>
            <person name="Caceres E.F."/>
            <person name="Saw J.H."/>
            <person name="Backstrom D."/>
            <person name="Juzokaite L."/>
            <person name="Vancaester E."/>
            <person name="Seitz K.W."/>
            <person name="Anantharaman K."/>
            <person name="Starnawski P."/>
            <person name="Kjeldsen K.U."/>
            <person name="Scott M.B."/>
            <person name="Nunoura T."/>
            <person name="Banfield J.F."/>
            <person name="Schramm A."/>
            <person name="Baker B.J."/>
            <person name="Spang A."/>
            <person name="Ettema T.J.G."/>
        </authorList>
    </citation>
    <scope>NUCLEOTIDE SEQUENCE</scope>
    <source>
        <strain evidence="2">LCB_4</strain>
    </source>
</reference>
<evidence type="ECO:0000313" key="2">
    <source>
        <dbReference type="EMBL" id="WEU40663.1"/>
    </source>
</evidence>
<dbReference type="SUPFAM" id="SSF89372">
    <property type="entry name" value="Fucose-specific lectin"/>
    <property type="match status" value="1"/>
</dbReference>
<reference evidence="2" key="2">
    <citation type="journal article" date="2022" name="Nat. Microbiol.">
        <title>A closed Candidatus Odinarchaeum chromosome exposes Asgard archaeal viruses.</title>
        <authorList>
            <person name="Tamarit D."/>
            <person name="Caceres E.F."/>
            <person name="Krupovic M."/>
            <person name="Nijland R."/>
            <person name="Eme L."/>
            <person name="Robinson N.P."/>
            <person name="Ettema T.J.G."/>
        </authorList>
    </citation>
    <scope>NUCLEOTIDE SEQUENCE</scope>
    <source>
        <strain evidence="2">LCB_4</strain>
    </source>
</reference>
<dbReference type="AlphaFoldDB" id="A0AAF0D2T4"/>
<accession>A0AAF0D2T4</accession>
<name>A0AAF0D2T4_ODILC</name>
<evidence type="ECO:0000256" key="1">
    <source>
        <dbReference type="SAM" id="Phobius"/>
    </source>
</evidence>
<gene>
    <name evidence="2" type="ORF">OdinLCB4_001675</name>
</gene>
<keyword evidence="1" id="KW-0812">Transmembrane</keyword>